<name>A0A2J6PG88_9HELO</name>
<dbReference type="Proteomes" id="UP000235672">
    <property type="component" value="Unassembled WGS sequence"/>
</dbReference>
<dbReference type="PANTHER" id="PTHR46411:SF3">
    <property type="entry name" value="AAA+ ATPASE DOMAIN-CONTAINING PROTEIN"/>
    <property type="match status" value="1"/>
</dbReference>
<keyword evidence="2" id="KW-1185">Reference proteome</keyword>
<evidence type="ECO:0008006" key="3">
    <source>
        <dbReference type="Google" id="ProtNLM"/>
    </source>
</evidence>
<feature type="non-terminal residue" evidence="1">
    <location>
        <position position="1"/>
    </location>
</feature>
<gene>
    <name evidence="1" type="ORF">NA56DRAFT_586197</name>
</gene>
<dbReference type="STRING" id="1745343.A0A2J6PG88"/>
<reference evidence="1 2" key="1">
    <citation type="submission" date="2016-05" db="EMBL/GenBank/DDBJ databases">
        <title>A degradative enzymes factory behind the ericoid mycorrhizal symbiosis.</title>
        <authorList>
            <consortium name="DOE Joint Genome Institute"/>
            <person name="Martino E."/>
            <person name="Morin E."/>
            <person name="Grelet G."/>
            <person name="Kuo A."/>
            <person name="Kohler A."/>
            <person name="Daghino S."/>
            <person name="Barry K."/>
            <person name="Choi C."/>
            <person name="Cichocki N."/>
            <person name="Clum A."/>
            <person name="Copeland A."/>
            <person name="Hainaut M."/>
            <person name="Haridas S."/>
            <person name="Labutti K."/>
            <person name="Lindquist E."/>
            <person name="Lipzen A."/>
            <person name="Khouja H.-R."/>
            <person name="Murat C."/>
            <person name="Ohm R."/>
            <person name="Olson A."/>
            <person name="Spatafora J."/>
            <person name="Veneault-Fourrey C."/>
            <person name="Henrissat B."/>
            <person name="Grigoriev I."/>
            <person name="Martin F."/>
            <person name="Perotto S."/>
        </authorList>
    </citation>
    <scope>NUCLEOTIDE SEQUENCE [LARGE SCALE GENOMIC DNA]</scope>
    <source>
        <strain evidence="1 2">UAMH 7357</strain>
    </source>
</reference>
<dbReference type="InterPro" id="IPR027417">
    <property type="entry name" value="P-loop_NTPase"/>
</dbReference>
<dbReference type="PANTHER" id="PTHR46411">
    <property type="entry name" value="FAMILY ATPASE, PUTATIVE-RELATED"/>
    <property type="match status" value="1"/>
</dbReference>
<evidence type="ECO:0000313" key="2">
    <source>
        <dbReference type="Proteomes" id="UP000235672"/>
    </source>
</evidence>
<proteinExistence type="predicted"/>
<dbReference type="AlphaFoldDB" id="A0A2J6PG88"/>
<dbReference type="SUPFAM" id="SSF52540">
    <property type="entry name" value="P-loop containing nucleoside triphosphate hydrolases"/>
    <property type="match status" value="1"/>
</dbReference>
<organism evidence="1 2">
    <name type="scientific">Hyaloscypha hepaticicola</name>
    <dbReference type="NCBI Taxonomy" id="2082293"/>
    <lineage>
        <taxon>Eukaryota</taxon>
        <taxon>Fungi</taxon>
        <taxon>Dikarya</taxon>
        <taxon>Ascomycota</taxon>
        <taxon>Pezizomycotina</taxon>
        <taxon>Leotiomycetes</taxon>
        <taxon>Helotiales</taxon>
        <taxon>Hyaloscyphaceae</taxon>
        <taxon>Hyaloscypha</taxon>
    </lineage>
</organism>
<accession>A0A2J6PG88</accession>
<evidence type="ECO:0000313" key="1">
    <source>
        <dbReference type="EMBL" id="PMD13075.1"/>
    </source>
</evidence>
<protein>
    <recommendedName>
        <fullName evidence="3">ATPase AAA-type core domain-containing protein</fullName>
    </recommendedName>
</protein>
<dbReference type="EMBL" id="KZ613536">
    <property type="protein sequence ID" value="PMD13075.1"/>
    <property type="molecule type" value="Genomic_DNA"/>
</dbReference>
<sequence>NLARNGLVSVFLRKLEYYEGIIFLTINRVSYFDKAILNRTYLILRYNDLIKEARKQVWGNFLSRAITSFGEAHVIDEELKQLASNKFNGRQVKNIMSAAHAFATKERSKIGFPHAKKAVKANETFFREFYGKCYGCTSSASLCLITIRSCRSQLGLVRLSHE</sequence>
<dbReference type="OrthoDB" id="10042665at2759"/>